<keyword evidence="2 6" id="KW-0819">tRNA processing</keyword>
<dbReference type="GO" id="GO:0032267">
    <property type="term" value="F:tRNA(Ile)-lysidine synthase activity"/>
    <property type="evidence" value="ECO:0007669"/>
    <property type="project" value="UniProtKB-EC"/>
</dbReference>
<organism evidence="8 9">
    <name type="scientific">Candidatus Methylacidiphilum infernorum</name>
    <dbReference type="NCBI Taxonomy" id="511746"/>
    <lineage>
        <taxon>Bacteria</taxon>
        <taxon>Pseudomonadati</taxon>
        <taxon>Verrucomicrobiota</taxon>
        <taxon>Methylacidiphilae</taxon>
        <taxon>Methylacidiphilales</taxon>
        <taxon>Methylacidiphilaceae</taxon>
        <taxon>Methylacidiphilum (ex Ratnadevi et al. 2023)</taxon>
    </lineage>
</organism>
<dbReference type="SUPFAM" id="SSF82829">
    <property type="entry name" value="MesJ substrate recognition domain-like"/>
    <property type="match status" value="1"/>
</dbReference>
<dbReference type="PANTHER" id="PTHR43033">
    <property type="entry name" value="TRNA(ILE)-LYSIDINE SYNTHASE-RELATED"/>
    <property type="match status" value="1"/>
</dbReference>
<dbReference type="NCBIfam" id="TIGR02432">
    <property type="entry name" value="lysidine_TilS_N"/>
    <property type="match status" value="1"/>
</dbReference>
<dbReference type="CDD" id="cd01992">
    <property type="entry name" value="TilS_N"/>
    <property type="match status" value="1"/>
</dbReference>
<dbReference type="HAMAP" id="MF_01161">
    <property type="entry name" value="tRNA_Ile_lys_synt"/>
    <property type="match status" value="1"/>
</dbReference>
<reference evidence="8 9" key="1">
    <citation type="submission" date="2020-12" db="EMBL/GenBank/DDBJ databases">
        <authorList>
            <person name="Awala S.I."/>
            <person name="Gwak J.-H."/>
            <person name="Kim S.-J."/>
            <person name="Rhee S.-K."/>
        </authorList>
    </citation>
    <scope>NUCLEOTIDE SEQUENCE [LARGE SCALE GENOMIC DNA]</scope>
    <source>
        <strain evidence="8 9">IT5</strain>
    </source>
</reference>
<gene>
    <name evidence="6 8" type="primary">tilS</name>
    <name evidence="8" type="ORF">EM20IM_05300</name>
</gene>
<evidence type="ECO:0000256" key="6">
    <source>
        <dbReference type="HAMAP-Rule" id="MF_01161"/>
    </source>
</evidence>
<dbReference type="Gene3D" id="3.40.50.620">
    <property type="entry name" value="HUPs"/>
    <property type="match status" value="1"/>
</dbReference>
<evidence type="ECO:0000256" key="1">
    <source>
        <dbReference type="ARBA" id="ARBA00022598"/>
    </source>
</evidence>
<keyword evidence="6" id="KW-0963">Cytoplasm</keyword>
<evidence type="ECO:0000259" key="7">
    <source>
        <dbReference type="Pfam" id="PF01171"/>
    </source>
</evidence>
<keyword evidence="3 6" id="KW-0547">Nucleotide-binding</keyword>
<comment type="domain">
    <text evidence="6">The N-terminal region contains the highly conserved SGGXDS motif, predicted to be a P-loop motif involved in ATP binding.</text>
</comment>
<evidence type="ECO:0000256" key="2">
    <source>
        <dbReference type="ARBA" id="ARBA00022694"/>
    </source>
</evidence>
<evidence type="ECO:0000256" key="4">
    <source>
        <dbReference type="ARBA" id="ARBA00022840"/>
    </source>
</evidence>
<dbReference type="InterPro" id="IPR012795">
    <property type="entry name" value="tRNA_Ile_lys_synt_N"/>
</dbReference>
<evidence type="ECO:0000256" key="3">
    <source>
        <dbReference type="ARBA" id="ARBA00022741"/>
    </source>
</evidence>
<dbReference type="SUPFAM" id="SSF52402">
    <property type="entry name" value="Adenine nucleotide alpha hydrolases-like"/>
    <property type="match status" value="1"/>
</dbReference>
<keyword evidence="1 6" id="KW-0436">Ligase</keyword>
<dbReference type="InterPro" id="IPR012094">
    <property type="entry name" value="tRNA_Ile_lys_synt"/>
</dbReference>
<accession>A0ABX7PSJ0</accession>
<comment type="function">
    <text evidence="6">Ligates lysine onto the cytidine present at position 34 of the AUA codon-specific tRNA(Ile) that contains the anticodon CAU, in an ATP-dependent manner. Cytidine is converted to lysidine, thus changing the amino acid specificity of the tRNA from methionine to isoleucine.</text>
</comment>
<dbReference type="InterPro" id="IPR011063">
    <property type="entry name" value="TilS/TtcA_N"/>
</dbReference>
<proteinExistence type="inferred from homology"/>
<evidence type="ECO:0000313" key="8">
    <source>
        <dbReference type="EMBL" id="QSR85942.1"/>
    </source>
</evidence>
<keyword evidence="9" id="KW-1185">Reference proteome</keyword>
<dbReference type="RefSeq" id="WP_206843569.1">
    <property type="nucleotide sequence ID" value="NZ_CP065956.1"/>
</dbReference>
<evidence type="ECO:0000313" key="9">
    <source>
        <dbReference type="Proteomes" id="UP000663088"/>
    </source>
</evidence>
<comment type="subcellular location">
    <subcellularLocation>
        <location evidence="6">Cytoplasm</location>
    </subcellularLocation>
</comment>
<dbReference type="EMBL" id="CP065956">
    <property type="protein sequence ID" value="QSR85942.1"/>
    <property type="molecule type" value="Genomic_DNA"/>
</dbReference>
<sequence length="307" mass="35467">MRTKKLPLNPFKEALESLPDVVLCGISGGVDSIVLLHSLVETGKRPIVLHFQHGWRQDEELDAKLVEETAKELGVEFLKGKAPGALPKNEAMARMHRYRFFQSAAENKNCFNLVLAHHADDQVETFLMQLIRGTGSRGWGMDRITTFGKLVVYRPLLDFWKSDIIRFAQQRNFRWREDETNDNTHLLRNRIRKELIPFLESRFSQSIRRSLWKCCEVLREEKKWLTTLVQDFSCSPSLRLADLENTPIGKQRLIISLWLKKRGVADISFEDIESIRSLIEKPGKKKCNLSKKSAVILRNGEVLLTVQ</sequence>
<protein>
    <recommendedName>
        <fullName evidence="6">tRNA(Ile)-lysidine synthase</fullName>
        <ecNumber evidence="6">6.3.4.19</ecNumber>
    </recommendedName>
    <alternativeName>
        <fullName evidence="6">tRNA(Ile)-2-lysyl-cytidine synthase</fullName>
    </alternativeName>
    <alternativeName>
        <fullName evidence="6">tRNA(Ile)-lysidine synthetase</fullName>
    </alternativeName>
</protein>
<dbReference type="EC" id="6.3.4.19" evidence="6"/>
<comment type="catalytic activity">
    <reaction evidence="5 6">
        <text>cytidine(34) in tRNA(Ile2) + L-lysine + ATP = lysidine(34) in tRNA(Ile2) + AMP + diphosphate + H(+)</text>
        <dbReference type="Rhea" id="RHEA:43744"/>
        <dbReference type="Rhea" id="RHEA-COMP:10625"/>
        <dbReference type="Rhea" id="RHEA-COMP:10670"/>
        <dbReference type="ChEBI" id="CHEBI:15378"/>
        <dbReference type="ChEBI" id="CHEBI:30616"/>
        <dbReference type="ChEBI" id="CHEBI:32551"/>
        <dbReference type="ChEBI" id="CHEBI:33019"/>
        <dbReference type="ChEBI" id="CHEBI:82748"/>
        <dbReference type="ChEBI" id="CHEBI:83665"/>
        <dbReference type="ChEBI" id="CHEBI:456215"/>
        <dbReference type="EC" id="6.3.4.19"/>
    </reaction>
</comment>
<name>A0ABX7PSJ0_9BACT</name>
<dbReference type="PANTHER" id="PTHR43033:SF1">
    <property type="entry name" value="TRNA(ILE)-LYSIDINE SYNTHASE-RELATED"/>
    <property type="match status" value="1"/>
</dbReference>
<keyword evidence="4 6" id="KW-0067">ATP-binding</keyword>
<dbReference type="Proteomes" id="UP000663088">
    <property type="component" value="Chromosome"/>
</dbReference>
<feature type="domain" description="tRNA(Ile)-lysidine/2-thiocytidine synthase N-terminal" evidence="7">
    <location>
        <begin position="22"/>
        <end position="194"/>
    </location>
</feature>
<dbReference type="Pfam" id="PF01171">
    <property type="entry name" value="ATP_bind_3"/>
    <property type="match status" value="1"/>
</dbReference>
<dbReference type="InterPro" id="IPR014729">
    <property type="entry name" value="Rossmann-like_a/b/a_fold"/>
</dbReference>
<evidence type="ECO:0000256" key="5">
    <source>
        <dbReference type="ARBA" id="ARBA00048539"/>
    </source>
</evidence>
<dbReference type="Gene3D" id="1.20.59.20">
    <property type="match status" value="1"/>
</dbReference>
<comment type="similarity">
    <text evidence="6">Belongs to the tRNA(Ile)-lysidine synthase family.</text>
</comment>
<feature type="binding site" evidence="6">
    <location>
        <begin position="27"/>
        <end position="32"/>
    </location>
    <ligand>
        <name>ATP</name>
        <dbReference type="ChEBI" id="CHEBI:30616"/>
    </ligand>
</feature>